<accession>A0ABQ9FNY7</accession>
<feature type="transmembrane region" description="Helical" evidence="8">
    <location>
        <begin position="251"/>
        <end position="274"/>
    </location>
</feature>
<keyword evidence="5" id="KW-0129">CBS domain</keyword>
<dbReference type="InterPro" id="IPR014743">
    <property type="entry name" value="Cl-channel_core"/>
</dbReference>
<dbReference type="Proteomes" id="UP001217089">
    <property type="component" value="Unassembled WGS sequence"/>
</dbReference>
<evidence type="ECO:0000256" key="1">
    <source>
        <dbReference type="ARBA" id="ARBA00004141"/>
    </source>
</evidence>
<keyword evidence="4 8" id="KW-1133">Transmembrane helix</keyword>
<dbReference type="EMBL" id="JARBDR010000214">
    <property type="protein sequence ID" value="KAJ8318965.1"/>
    <property type="molecule type" value="Genomic_DNA"/>
</dbReference>
<feature type="transmembrane region" description="Helical" evidence="8">
    <location>
        <begin position="451"/>
        <end position="469"/>
    </location>
</feature>
<feature type="compositionally biased region" description="Polar residues" evidence="7">
    <location>
        <begin position="11"/>
        <end position="25"/>
    </location>
</feature>
<feature type="transmembrane region" description="Helical" evidence="8">
    <location>
        <begin position="190"/>
        <end position="208"/>
    </location>
</feature>
<feature type="transmembrane region" description="Helical" evidence="8">
    <location>
        <begin position="375"/>
        <end position="396"/>
    </location>
</feature>
<evidence type="ECO:0000256" key="2">
    <source>
        <dbReference type="ARBA" id="ARBA00022692"/>
    </source>
</evidence>
<keyword evidence="2 8" id="KW-0812">Transmembrane</keyword>
<keyword evidence="3" id="KW-0677">Repeat</keyword>
<evidence type="ECO:0008006" key="11">
    <source>
        <dbReference type="Google" id="ProtNLM"/>
    </source>
</evidence>
<feature type="region of interest" description="Disordered" evidence="7">
    <location>
        <begin position="1"/>
        <end position="46"/>
    </location>
</feature>
<dbReference type="Pfam" id="PF00654">
    <property type="entry name" value="Voltage_CLC"/>
    <property type="match status" value="1"/>
</dbReference>
<keyword evidence="10" id="KW-1185">Reference proteome</keyword>
<dbReference type="SUPFAM" id="SSF81340">
    <property type="entry name" value="Clc chloride channel"/>
    <property type="match status" value="1"/>
</dbReference>
<dbReference type="CDD" id="cd03685">
    <property type="entry name" value="ClC_6_like"/>
    <property type="match status" value="1"/>
</dbReference>
<comment type="caution">
    <text evidence="9">The sequence shown here is derived from an EMBL/GenBank/DDBJ whole genome shotgun (WGS) entry which is preliminary data.</text>
</comment>
<gene>
    <name evidence="9" type="ORF">KUTeg_004056</name>
</gene>
<feature type="transmembrane region" description="Helical" evidence="8">
    <location>
        <begin position="336"/>
        <end position="354"/>
    </location>
</feature>
<evidence type="ECO:0000256" key="5">
    <source>
        <dbReference type="ARBA" id="ARBA00023122"/>
    </source>
</evidence>
<organism evidence="9 10">
    <name type="scientific">Tegillarca granosa</name>
    <name type="common">Malaysian cockle</name>
    <name type="synonym">Anadara granosa</name>
    <dbReference type="NCBI Taxonomy" id="220873"/>
    <lineage>
        <taxon>Eukaryota</taxon>
        <taxon>Metazoa</taxon>
        <taxon>Spiralia</taxon>
        <taxon>Lophotrochozoa</taxon>
        <taxon>Mollusca</taxon>
        <taxon>Bivalvia</taxon>
        <taxon>Autobranchia</taxon>
        <taxon>Pteriomorphia</taxon>
        <taxon>Arcoida</taxon>
        <taxon>Arcoidea</taxon>
        <taxon>Arcidae</taxon>
        <taxon>Tegillarca</taxon>
    </lineage>
</organism>
<feature type="transmembrane region" description="Helical" evidence="8">
    <location>
        <begin position="538"/>
        <end position="555"/>
    </location>
</feature>
<name>A0ABQ9FNY7_TEGGR</name>
<dbReference type="InterPro" id="IPR051280">
    <property type="entry name" value="Cl-channel/antiporter"/>
</dbReference>
<evidence type="ECO:0000256" key="4">
    <source>
        <dbReference type="ARBA" id="ARBA00022989"/>
    </source>
</evidence>
<comment type="subcellular location">
    <subcellularLocation>
        <location evidence="1">Membrane</location>
        <topology evidence="1">Multi-pass membrane protein</topology>
    </subcellularLocation>
</comment>
<keyword evidence="6 8" id="KW-0472">Membrane</keyword>
<sequence length="589" mass="65220">MAENLSERSHLFQSEQTDLQDTHGNNYHDEDIRNKTKGSTSGEDKKIENGDHIISAKYESLDYDTIENELYQQEGRIKTKSAVWKEFNRWLVMGLVGVITGLIASFIDYMVVQATQLKFGYVHQYIEFCVKNLCLEEPFLIWIAFNAVLVFIGSFLTSFIEPVAAGSGIPQIKCFLNGVKIPHVVRLKTIVCKVLGVICAVAGGLVVGKEGPMIHSGAVVAAGISQGKIDALHLDLKIFEYFRSDTEKRDFVSGGAAAGVSAAFGAPVGGVLFSLEEGASFWNQALTWRIFFASMISTFTLNIVQSYIKDKPWNLSYPGLFNFGSFDKTDYSGFEIPLFVIMGVVGGLIGALFNHINYKLSVFRIRFVKKKWMHVVEAIIVAVLTGTVGYITLYFLNDCQPPKTDEQYDSAQIFCDDGQYSTTSSVLFQTPEESVKKMFHEPPGTYGAETLVVYGICCFLLACWTYGLYVPSGLFIPSLLIGAIWGRLFGMLLNVIFPDMNWVNLEKYSLIGAAAQLGGIVRMTISLTVIIVEASGNITFGLPVMIVLMVAKWIGDLFNEGIYDMHIHLQGVPLLGWEPSSMLSNINAM</sequence>
<feature type="transmembrane region" description="Helical" evidence="8">
    <location>
        <begin position="286"/>
        <end position="308"/>
    </location>
</feature>
<feature type="transmembrane region" description="Helical" evidence="8">
    <location>
        <begin position="139"/>
        <end position="160"/>
    </location>
</feature>
<feature type="transmembrane region" description="Helical" evidence="8">
    <location>
        <begin position="476"/>
        <end position="497"/>
    </location>
</feature>
<evidence type="ECO:0000256" key="6">
    <source>
        <dbReference type="ARBA" id="ARBA00023136"/>
    </source>
</evidence>
<reference evidence="9 10" key="1">
    <citation type="submission" date="2022-12" db="EMBL/GenBank/DDBJ databases">
        <title>Chromosome-level genome of Tegillarca granosa.</title>
        <authorList>
            <person name="Kim J."/>
        </authorList>
    </citation>
    <scope>NUCLEOTIDE SEQUENCE [LARGE SCALE GENOMIC DNA]</scope>
    <source>
        <strain evidence="9">Teg-2019</strain>
        <tissue evidence="9">Adductor muscle</tissue>
    </source>
</reference>
<proteinExistence type="predicted"/>
<evidence type="ECO:0000256" key="3">
    <source>
        <dbReference type="ARBA" id="ARBA00022737"/>
    </source>
</evidence>
<feature type="transmembrane region" description="Helical" evidence="8">
    <location>
        <begin position="90"/>
        <end position="112"/>
    </location>
</feature>
<dbReference type="PANTHER" id="PTHR11689">
    <property type="entry name" value="CHLORIDE CHANNEL PROTEIN CLC FAMILY MEMBER"/>
    <property type="match status" value="1"/>
</dbReference>
<evidence type="ECO:0000313" key="9">
    <source>
        <dbReference type="EMBL" id="KAJ8318965.1"/>
    </source>
</evidence>
<evidence type="ECO:0000313" key="10">
    <source>
        <dbReference type="Proteomes" id="UP001217089"/>
    </source>
</evidence>
<dbReference type="PANTHER" id="PTHR11689:SF136">
    <property type="entry name" value="H(+)_CL(-) EXCHANGE TRANSPORTER 7"/>
    <property type="match status" value="1"/>
</dbReference>
<dbReference type="InterPro" id="IPR001807">
    <property type="entry name" value="ClC"/>
</dbReference>
<evidence type="ECO:0000256" key="7">
    <source>
        <dbReference type="SAM" id="MobiDB-lite"/>
    </source>
</evidence>
<evidence type="ECO:0000256" key="8">
    <source>
        <dbReference type="SAM" id="Phobius"/>
    </source>
</evidence>
<protein>
    <recommendedName>
        <fullName evidence="11">H(+)/Cl(-) exchange transporter 7</fullName>
    </recommendedName>
</protein>
<feature type="compositionally biased region" description="Basic and acidic residues" evidence="7">
    <location>
        <begin position="1"/>
        <end position="10"/>
    </location>
</feature>
<dbReference type="PRINTS" id="PR00762">
    <property type="entry name" value="CLCHANNEL"/>
</dbReference>
<dbReference type="Gene3D" id="1.10.3080.10">
    <property type="entry name" value="Clc chloride channel"/>
    <property type="match status" value="1"/>
</dbReference>